<dbReference type="Pfam" id="PF20155">
    <property type="entry name" value="TMP_3"/>
    <property type="match status" value="1"/>
</dbReference>
<sequence length="940" mass="98287">MSYTLTAKLTADASGFAKGFAKAQQSLSNIQSRVGNVGKTFDNIGKSLNSVGDKLTRSITTPALGATTALTGITLVKGFNRLTGIDTAQAKLMGLGHDAKNIEIIMNSALDSVKGTSYGLDSAATTAASAVAAGIKPGKELTRYLSLTGDAAAMAGDSMDGMGSIFNKVQTAQKAYTGDLNMLAERGIPIYQWLAVEANTSAEAIRDMASNGEVSSKDFLKAIENNIGGAAKIMGENSFTAGIANIWASVGRIGANFLDAGGKGGGFFSTMKPLLTGFNNSLGVVEDKAAQLGVAFGESFNNFLDKASEMKARFDGLSPSMQSTILHAVGIGTAILVGIGPALKIIGSLMSGFGTLATLASFLLSPIGLVAGAIIGLGVVFGIAMVKSEEFRSKVFAVFDTVKNAISTAIAFITPILQSLWSSGIEGAQSFASTIGDKLISGFQLISSVVSTVVDVIGQFVSSIISGFQGAGGEVSTLSSLFFGFNPILKLAMMVLSEFAPQIAQGFSQIASMAMPILNLLGQTLGQLAAAIIPMVLNVVSQLIPIIINLGTAFMSIVMAVLPILLNLFMQLVPVVMSLVTTVIGLVSQLMPLVSTIIDALVPVLLMMVDVILNIVQAVAPALIAIIGAVIAIFEAIMPVVMAVLTTVINVMANIMATIMPIIAFVAGIISSIIAIISPIITFIANVIASIFKVIKPITTFVSGVFTSVFNIISGIFRGIMQFISSSIQNISNTISKLSGKVSSVFNKIQSIVSNIMSGVSNIIKNVFNAITSSWDGLKSFVSGIFDGLGDNVSKLVSQVKGFVNVVIRSINSAIGLINKIPGVNISPIPQLQRGTDDWGGGFARMNEGGRGELVKLPNGTQVIPHDVSMKYAREAGKANSNHARIIHTNNSHSNENDSISAEIPIYIDGREIARATVDDITRFQKRTQGRGKRYNGVFV</sequence>
<dbReference type="InterPro" id="IPR016024">
    <property type="entry name" value="ARM-type_fold"/>
</dbReference>
<organism evidence="3 4">
    <name type="scientific">Alkalihalobacillus trypoxylicola</name>
    <dbReference type="NCBI Taxonomy" id="519424"/>
    <lineage>
        <taxon>Bacteria</taxon>
        <taxon>Bacillati</taxon>
        <taxon>Bacillota</taxon>
        <taxon>Bacilli</taxon>
        <taxon>Bacillales</taxon>
        <taxon>Bacillaceae</taxon>
        <taxon>Alkalihalobacillus</taxon>
    </lineage>
</organism>
<dbReference type="Gene3D" id="1.20.120.20">
    <property type="entry name" value="Apolipoprotein"/>
    <property type="match status" value="1"/>
</dbReference>
<gene>
    <name evidence="3" type="ORF">AZF04_00820</name>
</gene>
<dbReference type="EMBL" id="LTAO01000001">
    <property type="protein sequence ID" value="KYG34907.1"/>
    <property type="molecule type" value="Genomic_DNA"/>
</dbReference>
<keyword evidence="1" id="KW-1133">Transmembrane helix</keyword>
<proteinExistence type="predicted"/>
<keyword evidence="1" id="KW-0812">Transmembrane</keyword>
<feature type="transmembrane region" description="Helical" evidence="1">
    <location>
        <begin position="700"/>
        <end position="721"/>
    </location>
</feature>
<dbReference type="InterPro" id="IPR013491">
    <property type="entry name" value="Tape_meas_N"/>
</dbReference>
<protein>
    <recommendedName>
        <fullName evidence="2">Tape measure protein N-terminal domain-containing protein</fullName>
    </recommendedName>
</protein>
<dbReference type="NCBIfam" id="TIGR02675">
    <property type="entry name" value="tape_meas_nterm"/>
    <property type="match status" value="1"/>
</dbReference>
<dbReference type="AlphaFoldDB" id="A0A161QAQ2"/>
<feature type="domain" description="Tape measure protein N-terminal" evidence="2">
    <location>
        <begin position="84"/>
        <end position="242"/>
    </location>
</feature>
<feature type="transmembrane region" description="Helical" evidence="1">
    <location>
        <begin position="325"/>
        <end position="347"/>
    </location>
</feature>
<feature type="transmembrane region" description="Helical" evidence="1">
    <location>
        <begin position="655"/>
        <end position="688"/>
    </location>
</feature>
<comment type="caution">
    <text evidence="3">The sequence shown here is derived from an EMBL/GenBank/DDBJ whole genome shotgun (WGS) entry which is preliminary data.</text>
</comment>
<feature type="transmembrane region" description="Helical" evidence="1">
    <location>
        <begin position="572"/>
        <end position="591"/>
    </location>
</feature>
<evidence type="ECO:0000259" key="2">
    <source>
        <dbReference type="Pfam" id="PF20155"/>
    </source>
</evidence>
<dbReference type="Proteomes" id="UP000075806">
    <property type="component" value="Unassembled WGS sequence"/>
</dbReference>
<dbReference type="PANTHER" id="PTHR37813:SF1">
    <property type="entry name" value="FELS-2 PROPHAGE PROTEIN"/>
    <property type="match status" value="1"/>
</dbReference>
<feature type="transmembrane region" description="Helical" evidence="1">
    <location>
        <begin position="359"/>
        <end position="385"/>
    </location>
</feature>
<evidence type="ECO:0000313" key="3">
    <source>
        <dbReference type="EMBL" id="KYG34907.1"/>
    </source>
</evidence>
<dbReference type="RefSeq" id="WP_061947161.1">
    <property type="nucleotide sequence ID" value="NZ_LTAO01000001.1"/>
</dbReference>
<evidence type="ECO:0000313" key="4">
    <source>
        <dbReference type="Proteomes" id="UP000075806"/>
    </source>
</evidence>
<reference evidence="3" key="1">
    <citation type="submission" date="2016-02" db="EMBL/GenBank/DDBJ databases">
        <title>Genome sequence of Bacillus trypoxylicola KCTC 13244(T).</title>
        <authorList>
            <person name="Jeong H."/>
            <person name="Park S.-H."/>
            <person name="Choi S.-K."/>
        </authorList>
    </citation>
    <scope>NUCLEOTIDE SEQUENCE [LARGE SCALE GENOMIC DNA]</scope>
    <source>
        <strain evidence="3">KCTC 13244</strain>
    </source>
</reference>
<name>A0A161QAQ2_9BACI</name>
<accession>A0A161QAQ2</accession>
<evidence type="ECO:0000256" key="1">
    <source>
        <dbReference type="SAM" id="Phobius"/>
    </source>
</evidence>
<feature type="transmembrane region" description="Helical" evidence="1">
    <location>
        <begin position="517"/>
        <end position="537"/>
    </location>
</feature>
<dbReference type="PANTHER" id="PTHR37813">
    <property type="entry name" value="FELS-2 PROPHAGE PROTEIN"/>
    <property type="match status" value="1"/>
</dbReference>
<feature type="transmembrane region" description="Helical" evidence="1">
    <location>
        <begin position="623"/>
        <end position="649"/>
    </location>
</feature>
<dbReference type="SUPFAM" id="SSF48371">
    <property type="entry name" value="ARM repeat"/>
    <property type="match status" value="1"/>
</dbReference>
<feature type="transmembrane region" description="Helical" evidence="1">
    <location>
        <begin position="543"/>
        <end position="565"/>
    </location>
</feature>
<keyword evidence="4" id="KW-1185">Reference proteome</keyword>
<keyword evidence="1" id="KW-0472">Membrane</keyword>
<dbReference type="STRING" id="519424.AZF04_00820"/>
<dbReference type="OrthoDB" id="28713at2"/>